<evidence type="ECO:0000256" key="1">
    <source>
        <dbReference type="SAM" id="Phobius"/>
    </source>
</evidence>
<dbReference type="Proteomes" id="UP000032024">
    <property type="component" value="Chromosome"/>
</dbReference>
<keyword evidence="1" id="KW-1133">Transmembrane helix</keyword>
<dbReference type="AlphaFoldDB" id="A0AAN0WC24"/>
<proteinExistence type="predicted"/>
<keyword evidence="1" id="KW-0812">Transmembrane</keyword>
<evidence type="ECO:0000313" key="3">
    <source>
        <dbReference type="Proteomes" id="UP000032024"/>
    </source>
</evidence>
<reference evidence="3" key="1">
    <citation type="submission" date="2015-01" db="EMBL/GenBank/DDBJ databases">
        <title>Comparative genome analysis of Bacillus coagulans HM-08, Clostridium butyricum HM-68, Bacillus subtilis HM-66 and Bacillus paralicheniformis BL-09.</title>
        <authorList>
            <person name="Zhang H."/>
        </authorList>
    </citation>
    <scope>NUCLEOTIDE SEQUENCE [LARGE SCALE GENOMIC DNA]</scope>
    <source>
        <strain evidence="3">HM-08</strain>
    </source>
</reference>
<organism evidence="2 3">
    <name type="scientific">Heyndrickxia coagulans</name>
    <name type="common">Weizmannia coagulans</name>
    <dbReference type="NCBI Taxonomy" id="1398"/>
    <lineage>
        <taxon>Bacteria</taxon>
        <taxon>Bacillati</taxon>
        <taxon>Bacillota</taxon>
        <taxon>Bacilli</taxon>
        <taxon>Bacillales</taxon>
        <taxon>Bacillaceae</taxon>
        <taxon>Heyndrickxia</taxon>
    </lineage>
</organism>
<name>A0AAN0WC24_HEYCO</name>
<gene>
    <name evidence="2" type="ORF">SB48_HM08orf03586</name>
</gene>
<dbReference type="EMBL" id="CP010525">
    <property type="protein sequence ID" value="AJO23066.1"/>
    <property type="molecule type" value="Genomic_DNA"/>
</dbReference>
<accession>A0AAN0WC24</accession>
<feature type="transmembrane region" description="Helical" evidence="1">
    <location>
        <begin position="27"/>
        <end position="49"/>
    </location>
</feature>
<sequence>MRITSKYKAADYGTKKLSIRRRAQRDYWVGIRLGFIIIPAIISIINAIFQNEEGTGSEMDPVGFVQNARRLFCLIQKVSK</sequence>
<keyword evidence="3" id="KW-1185">Reference proteome</keyword>
<protein>
    <submittedName>
        <fullName evidence="2">Uncharacterized protein</fullName>
    </submittedName>
</protein>
<keyword evidence="1" id="KW-0472">Membrane</keyword>
<evidence type="ECO:0000313" key="2">
    <source>
        <dbReference type="EMBL" id="AJO23066.1"/>
    </source>
</evidence>